<protein>
    <recommendedName>
        <fullName evidence="3">FCS-type domain-containing protein</fullName>
    </recommendedName>
</protein>
<evidence type="ECO:0000313" key="1">
    <source>
        <dbReference type="EMBL" id="SES44378.1"/>
    </source>
</evidence>
<keyword evidence="2" id="KW-1185">Reference proteome</keyword>
<name>A0A1H9XDU7_9PSEU</name>
<dbReference type="Proteomes" id="UP000199051">
    <property type="component" value="Unassembled WGS sequence"/>
</dbReference>
<sequence length="126" mass="13793">MSGTQNRHPGVVTKVCEYCGRPLVVAGAGRPRRYCTAACRQRAYRSRAIAAEVRERIELGQLALQLRDNADRLLLLSQGWQPPDGTDALDVLLTETVHLATELAQRGHVLGGNETGHETPIPRSPD</sequence>
<gene>
    <name evidence="1" type="ORF">SAMN04487818_114145</name>
</gene>
<evidence type="ECO:0000313" key="2">
    <source>
        <dbReference type="Proteomes" id="UP000199051"/>
    </source>
</evidence>
<organism evidence="1 2">
    <name type="scientific">Actinokineospora terrae</name>
    <dbReference type="NCBI Taxonomy" id="155974"/>
    <lineage>
        <taxon>Bacteria</taxon>
        <taxon>Bacillati</taxon>
        <taxon>Actinomycetota</taxon>
        <taxon>Actinomycetes</taxon>
        <taxon>Pseudonocardiales</taxon>
        <taxon>Pseudonocardiaceae</taxon>
        <taxon>Actinokineospora</taxon>
    </lineage>
</organism>
<evidence type="ECO:0008006" key="3">
    <source>
        <dbReference type="Google" id="ProtNLM"/>
    </source>
</evidence>
<proteinExistence type="predicted"/>
<accession>A0A1H9XDU7</accession>
<dbReference type="AlphaFoldDB" id="A0A1H9XDU7"/>
<dbReference type="EMBL" id="FOGI01000014">
    <property type="protein sequence ID" value="SES44378.1"/>
    <property type="molecule type" value="Genomic_DNA"/>
</dbReference>
<reference evidence="2" key="1">
    <citation type="submission" date="2016-10" db="EMBL/GenBank/DDBJ databases">
        <authorList>
            <person name="Varghese N."/>
            <person name="Submissions S."/>
        </authorList>
    </citation>
    <scope>NUCLEOTIDE SEQUENCE [LARGE SCALE GENOMIC DNA]</scope>
    <source>
        <strain evidence="2">DSM 44260</strain>
    </source>
</reference>